<organism evidence="2 3">
    <name type="scientific">Romanomermis culicivorax</name>
    <name type="common">Nematode worm</name>
    <dbReference type="NCBI Taxonomy" id="13658"/>
    <lineage>
        <taxon>Eukaryota</taxon>
        <taxon>Metazoa</taxon>
        <taxon>Ecdysozoa</taxon>
        <taxon>Nematoda</taxon>
        <taxon>Enoplea</taxon>
        <taxon>Dorylaimia</taxon>
        <taxon>Mermithida</taxon>
        <taxon>Mermithoidea</taxon>
        <taxon>Mermithidae</taxon>
        <taxon>Romanomermis</taxon>
    </lineage>
</organism>
<accession>A0A915IXV9</accession>
<name>A0A915IXV9_ROMCU</name>
<dbReference type="Proteomes" id="UP000887565">
    <property type="component" value="Unplaced"/>
</dbReference>
<evidence type="ECO:0000313" key="2">
    <source>
        <dbReference type="Proteomes" id="UP000887565"/>
    </source>
</evidence>
<keyword evidence="2" id="KW-1185">Reference proteome</keyword>
<proteinExistence type="predicted"/>
<reference evidence="3" key="1">
    <citation type="submission" date="2022-11" db="UniProtKB">
        <authorList>
            <consortium name="WormBaseParasite"/>
        </authorList>
    </citation>
    <scope>IDENTIFICATION</scope>
</reference>
<feature type="compositionally biased region" description="Low complexity" evidence="1">
    <location>
        <begin position="160"/>
        <end position="177"/>
    </location>
</feature>
<dbReference type="WBParaSite" id="nRc.2.0.1.t18925-RA">
    <property type="protein sequence ID" value="nRc.2.0.1.t18925-RA"/>
    <property type="gene ID" value="nRc.2.0.1.g18925"/>
</dbReference>
<dbReference type="AlphaFoldDB" id="A0A915IXV9"/>
<feature type="compositionally biased region" description="Basic and acidic residues" evidence="1">
    <location>
        <begin position="189"/>
        <end position="216"/>
    </location>
</feature>
<protein>
    <submittedName>
        <fullName evidence="3">Uncharacterized protein</fullName>
    </submittedName>
</protein>
<evidence type="ECO:0000313" key="3">
    <source>
        <dbReference type="WBParaSite" id="nRc.2.0.1.t18925-RA"/>
    </source>
</evidence>
<feature type="compositionally biased region" description="Polar residues" evidence="1">
    <location>
        <begin position="148"/>
        <end position="159"/>
    </location>
</feature>
<feature type="region of interest" description="Disordered" evidence="1">
    <location>
        <begin position="103"/>
        <end position="216"/>
    </location>
</feature>
<evidence type="ECO:0000256" key="1">
    <source>
        <dbReference type="SAM" id="MobiDB-lite"/>
    </source>
</evidence>
<sequence length="244" mass="26923">MDYPDVLKEDIQRILLPLPMQAPPVSQPIQIMPLALDVAQAAVPPSLAQQPLPTVLLPPPATLLPLMVPIDVQPPQALSSPGHYKHSAKRKLNQQEEAYYSKAHKTGTTDEPRIQQTPPPSTSRAKGGKTPSEHTTHCGKQCMEQKAQETANQTSSQTGATSQPKVTTTKTTASAKQMPPTRQSYSHCSHQECHHRDDRHQKETKHSPPKDTTSCDRCQHKCRVDALPHCTQSEQTHQVHSTGF</sequence>